<dbReference type="PANTHER" id="PTHR13510:SF44">
    <property type="entry name" value="RABENOSYN-5"/>
    <property type="match status" value="1"/>
</dbReference>
<dbReference type="SMR" id="G4ZQF2"/>
<protein>
    <recommendedName>
        <fullName evidence="3">START domain-containing protein</fullName>
    </recommendedName>
</protein>
<dbReference type="OMA" id="GRIVSCH"/>
<sequence>MKFPLSRAPFGAYPSLSAAQTERIELIVQQTLAETLAEYESHQHKQRRLLPRSHYKAVKKVENLICYRQRSGVAPESMLTPVSRPSPVRTNTLSRTSTTASFASATDGDTTWRIPKLVTVGTMVGTLEDVMHGLLATDATSTFIRASYTNEELLDAELLHRIKSPTPERPFQFCGIKWHVLELTKITSKRDFVFVEASGVLDRPNGERLGYHIMHSVDLPGLGELPEQYQVQRGRIVSCHLFRQLQNNTVDVYMKGLVDPSGHMPAAVAVASTVGALLKLGQAVECSHSKKLEYLL</sequence>
<dbReference type="RefSeq" id="XP_009528936.1">
    <property type="nucleotide sequence ID" value="XM_009530641.1"/>
</dbReference>
<dbReference type="InterPro" id="IPR052727">
    <property type="entry name" value="Rab4/Rab5_effector"/>
</dbReference>
<evidence type="ECO:0000313" key="2">
    <source>
        <dbReference type="Proteomes" id="UP000002640"/>
    </source>
</evidence>
<dbReference type="SUPFAM" id="SSF55961">
    <property type="entry name" value="Bet v1-like"/>
    <property type="match status" value="1"/>
</dbReference>
<evidence type="ECO:0000313" key="1">
    <source>
        <dbReference type="EMBL" id="EGZ15187.1"/>
    </source>
</evidence>
<name>G4ZQF2_PHYSP</name>
<dbReference type="InParanoid" id="G4ZQF2"/>
<proteinExistence type="predicted"/>
<reference evidence="1 2" key="1">
    <citation type="journal article" date="2006" name="Science">
        <title>Phytophthora genome sequences uncover evolutionary origins and mechanisms of pathogenesis.</title>
        <authorList>
            <person name="Tyler B.M."/>
            <person name="Tripathy S."/>
            <person name="Zhang X."/>
            <person name="Dehal P."/>
            <person name="Jiang R.H."/>
            <person name="Aerts A."/>
            <person name="Arredondo F.D."/>
            <person name="Baxter L."/>
            <person name="Bensasson D."/>
            <person name="Beynon J.L."/>
            <person name="Chapman J."/>
            <person name="Damasceno C.M."/>
            <person name="Dorrance A.E."/>
            <person name="Dou D."/>
            <person name="Dickerman A.W."/>
            <person name="Dubchak I.L."/>
            <person name="Garbelotto M."/>
            <person name="Gijzen M."/>
            <person name="Gordon S.G."/>
            <person name="Govers F."/>
            <person name="Grunwald N.J."/>
            <person name="Huang W."/>
            <person name="Ivors K.L."/>
            <person name="Jones R.W."/>
            <person name="Kamoun S."/>
            <person name="Krampis K."/>
            <person name="Lamour K.H."/>
            <person name="Lee M.K."/>
            <person name="McDonald W.H."/>
            <person name="Medina M."/>
            <person name="Meijer H.J."/>
            <person name="Nordberg E.K."/>
            <person name="Maclean D.J."/>
            <person name="Ospina-Giraldo M.D."/>
            <person name="Morris P.F."/>
            <person name="Phuntumart V."/>
            <person name="Putnam N.H."/>
            <person name="Rash S."/>
            <person name="Rose J.K."/>
            <person name="Sakihama Y."/>
            <person name="Salamov A.A."/>
            <person name="Savidor A."/>
            <person name="Scheuring C.F."/>
            <person name="Smith B.M."/>
            <person name="Sobral B.W."/>
            <person name="Terry A."/>
            <person name="Torto-Alalibo T.A."/>
            <person name="Win J."/>
            <person name="Xu Z."/>
            <person name="Zhang H."/>
            <person name="Grigoriev I.V."/>
            <person name="Rokhsar D.S."/>
            <person name="Boore J.L."/>
        </authorList>
    </citation>
    <scope>NUCLEOTIDE SEQUENCE [LARGE SCALE GENOMIC DNA]</scope>
    <source>
        <strain evidence="1 2">P6497</strain>
    </source>
</reference>
<accession>G4ZQF2</accession>
<dbReference type="GeneID" id="20658591"/>
<organism evidence="1 2">
    <name type="scientific">Phytophthora sojae (strain P6497)</name>
    <name type="common">Soybean stem and root rot agent</name>
    <name type="synonym">Phytophthora megasperma f. sp. glycines</name>
    <dbReference type="NCBI Taxonomy" id="1094619"/>
    <lineage>
        <taxon>Eukaryota</taxon>
        <taxon>Sar</taxon>
        <taxon>Stramenopiles</taxon>
        <taxon>Oomycota</taxon>
        <taxon>Peronosporomycetes</taxon>
        <taxon>Peronosporales</taxon>
        <taxon>Peronosporaceae</taxon>
        <taxon>Phytophthora</taxon>
    </lineage>
</organism>
<evidence type="ECO:0008006" key="3">
    <source>
        <dbReference type="Google" id="ProtNLM"/>
    </source>
</evidence>
<dbReference type="Proteomes" id="UP000002640">
    <property type="component" value="Unassembled WGS sequence"/>
</dbReference>
<dbReference type="AlphaFoldDB" id="G4ZQF2"/>
<dbReference type="PANTHER" id="PTHR13510">
    <property type="entry name" value="FYVE-FINGER-CONTAINING RAB5 EFFECTOR PROTEIN RABENOSYN-5-RELATED"/>
    <property type="match status" value="1"/>
</dbReference>
<keyword evidence="2" id="KW-1185">Reference proteome</keyword>
<dbReference type="Gene3D" id="3.30.530.20">
    <property type="match status" value="1"/>
</dbReference>
<gene>
    <name evidence="1" type="ORF">PHYSODRAFT_506271</name>
</gene>
<dbReference type="InterPro" id="IPR023393">
    <property type="entry name" value="START-like_dom_sf"/>
</dbReference>
<dbReference type="KEGG" id="psoj:PHYSODRAFT_506271"/>
<feature type="non-terminal residue" evidence="1">
    <location>
        <position position="296"/>
    </location>
</feature>
<dbReference type="EMBL" id="JH159155">
    <property type="protein sequence ID" value="EGZ15187.1"/>
    <property type="molecule type" value="Genomic_DNA"/>
</dbReference>